<proteinExistence type="predicted"/>
<accession>A0A1B7P2N6</accession>
<protein>
    <submittedName>
        <fullName evidence="1">Uncharacterized protein</fullName>
    </submittedName>
</protein>
<name>A0A1B7P2N6_9EURO</name>
<evidence type="ECO:0000313" key="2">
    <source>
        <dbReference type="Proteomes" id="UP000091918"/>
    </source>
</evidence>
<dbReference type="EMBL" id="LGUA01000213">
    <property type="protein sequence ID" value="OAX83117.1"/>
    <property type="molecule type" value="Genomic_DNA"/>
</dbReference>
<comment type="caution">
    <text evidence="1">The sequence shown here is derived from an EMBL/GenBank/DDBJ whole genome shotgun (WGS) entry which is preliminary data.</text>
</comment>
<reference evidence="1 2" key="1">
    <citation type="submission" date="2015-07" db="EMBL/GenBank/DDBJ databases">
        <title>Emmonsia species relationships and genome sequence.</title>
        <authorList>
            <person name="Cuomo C.A."/>
            <person name="Schwartz I.S."/>
            <person name="Kenyon C."/>
            <person name="de Hoog G.S."/>
            <person name="Govender N.P."/>
            <person name="Botha A."/>
            <person name="Moreno L."/>
            <person name="de Vries M."/>
            <person name="Munoz J.F."/>
            <person name="Stielow J.B."/>
        </authorList>
    </citation>
    <scope>NUCLEOTIDE SEQUENCE [LARGE SCALE GENOMIC DNA]</scope>
    <source>
        <strain evidence="1 2">CBS 136260</strain>
    </source>
</reference>
<evidence type="ECO:0000313" key="1">
    <source>
        <dbReference type="EMBL" id="OAX83117.1"/>
    </source>
</evidence>
<sequence length="146" mass="15716">MFKLWSTDSASAYMGHVIGDFSPANGKWTSRSLAKAQMIAAGIETLVIRLTYRSRASQHRVNYGYRYTPVPFCEGNNLGNHHRYAANTQAIALGSNTLSLSSHSKPSLPAAAAVAAPLSHTPIWPSIHTLSTLHPAPHTPLPSDLA</sequence>
<keyword evidence="2" id="KW-1185">Reference proteome</keyword>
<dbReference type="AlphaFoldDB" id="A0A1B7P2N6"/>
<dbReference type="Proteomes" id="UP000091918">
    <property type="component" value="Unassembled WGS sequence"/>
</dbReference>
<organism evidence="1 2">
    <name type="scientific">Emergomyces africanus</name>
    <dbReference type="NCBI Taxonomy" id="1955775"/>
    <lineage>
        <taxon>Eukaryota</taxon>
        <taxon>Fungi</taxon>
        <taxon>Dikarya</taxon>
        <taxon>Ascomycota</taxon>
        <taxon>Pezizomycotina</taxon>
        <taxon>Eurotiomycetes</taxon>
        <taxon>Eurotiomycetidae</taxon>
        <taxon>Onygenales</taxon>
        <taxon>Ajellomycetaceae</taxon>
        <taxon>Emergomyces</taxon>
    </lineage>
</organism>
<gene>
    <name evidence="1" type="ORF">ACJ72_02524</name>
</gene>